<evidence type="ECO:0000313" key="2">
    <source>
        <dbReference type="Proteomes" id="UP000887540"/>
    </source>
</evidence>
<feature type="chain" id="PRO_5037087674" evidence="1">
    <location>
        <begin position="19"/>
        <end position="169"/>
    </location>
</feature>
<dbReference type="WBParaSite" id="ACRNAN_Path_433.g1635.t1">
    <property type="protein sequence ID" value="ACRNAN_Path_433.g1635.t1"/>
    <property type="gene ID" value="ACRNAN_Path_433.g1635"/>
</dbReference>
<dbReference type="AlphaFoldDB" id="A0A914C6K1"/>
<evidence type="ECO:0000313" key="3">
    <source>
        <dbReference type="WBParaSite" id="ACRNAN_Path_433.g1635.t1"/>
    </source>
</evidence>
<feature type="signal peptide" evidence="1">
    <location>
        <begin position="1"/>
        <end position="18"/>
    </location>
</feature>
<protein>
    <submittedName>
        <fullName evidence="3">Uncharacterized protein</fullName>
    </submittedName>
</protein>
<keyword evidence="1" id="KW-0732">Signal</keyword>
<name>A0A914C6K1_9BILA</name>
<evidence type="ECO:0000256" key="1">
    <source>
        <dbReference type="SAM" id="SignalP"/>
    </source>
</evidence>
<organism evidence="2 3">
    <name type="scientific">Acrobeloides nanus</name>
    <dbReference type="NCBI Taxonomy" id="290746"/>
    <lineage>
        <taxon>Eukaryota</taxon>
        <taxon>Metazoa</taxon>
        <taxon>Ecdysozoa</taxon>
        <taxon>Nematoda</taxon>
        <taxon>Chromadorea</taxon>
        <taxon>Rhabditida</taxon>
        <taxon>Tylenchina</taxon>
        <taxon>Cephalobomorpha</taxon>
        <taxon>Cephaloboidea</taxon>
        <taxon>Cephalobidae</taxon>
        <taxon>Acrobeloides</taxon>
    </lineage>
</organism>
<accession>A0A914C6K1</accession>
<reference evidence="3" key="1">
    <citation type="submission" date="2022-11" db="UniProtKB">
        <authorList>
            <consortium name="WormBaseParasite"/>
        </authorList>
    </citation>
    <scope>IDENTIFICATION</scope>
</reference>
<keyword evidence="2" id="KW-1185">Reference proteome</keyword>
<proteinExistence type="predicted"/>
<dbReference type="Proteomes" id="UP000887540">
    <property type="component" value="Unplaced"/>
</dbReference>
<sequence length="169" mass="19370">MKHFILLIFIICLNKISGDVQIHHIPCDQFNQDEVDHFCDLYYDGDFYVDGTSLCFNGTNGTVGANQVDMNEGCYEYTLYYSGIFINNSSVRAYENNNESLEIQGEFSQINKRIPLKKDSIYGNILTIYPTKYTNDAKIVLEMINQKNSGFLCIKRLGIFNQCHVDADD</sequence>